<accession>A0A4S3JVA8</accession>
<sequence>MEESVRMQLEVIDKATVETSGGTFLLRDSGP</sequence>
<keyword evidence="2" id="KW-1185">Reference proteome</keyword>
<evidence type="ECO:0000313" key="2">
    <source>
        <dbReference type="Proteomes" id="UP000308092"/>
    </source>
</evidence>
<protein>
    <submittedName>
        <fullName evidence="1">Uncharacterized protein</fullName>
    </submittedName>
</protein>
<dbReference type="EMBL" id="SOSA01000020">
    <property type="protein sequence ID" value="THC99369.1"/>
    <property type="molecule type" value="Genomic_DNA"/>
</dbReference>
<gene>
    <name evidence="1" type="ORF">EYZ11_001181</name>
</gene>
<name>A0A4S3JVA8_9EURO</name>
<dbReference type="Proteomes" id="UP000308092">
    <property type="component" value="Unassembled WGS sequence"/>
</dbReference>
<comment type="caution">
    <text evidence="1">The sequence shown here is derived from an EMBL/GenBank/DDBJ whole genome shotgun (WGS) entry which is preliminary data.</text>
</comment>
<dbReference type="AlphaFoldDB" id="A0A4S3JVA8"/>
<proteinExistence type="predicted"/>
<dbReference type="VEuPathDB" id="FungiDB:EYZ11_001181"/>
<organism evidence="1 2">
    <name type="scientific">Aspergillus tanneri</name>
    <dbReference type="NCBI Taxonomy" id="1220188"/>
    <lineage>
        <taxon>Eukaryota</taxon>
        <taxon>Fungi</taxon>
        <taxon>Dikarya</taxon>
        <taxon>Ascomycota</taxon>
        <taxon>Pezizomycotina</taxon>
        <taxon>Eurotiomycetes</taxon>
        <taxon>Eurotiomycetidae</taxon>
        <taxon>Eurotiales</taxon>
        <taxon>Aspergillaceae</taxon>
        <taxon>Aspergillus</taxon>
        <taxon>Aspergillus subgen. Circumdati</taxon>
    </lineage>
</organism>
<reference evidence="1 2" key="1">
    <citation type="submission" date="2019-03" db="EMBL/GenBank/DDBJ databases">
        <title>The genome sequence of a newly discovered highly antifungal drug resistant Aspergillus species, Aspergillus tanneri NIH 1004.</title>
        <authorList>
            <person name="Mounaud S."/>
            <person name="Singh I."/>
            <person name="Joardar V."/>
            <person name="Pakala S."/>
            <person name="Pakala S."/>
            <person name="Venepally P."/>
            <person name="Hoover J."/>
            <person name="Nierman W."/>
            <person name="Chung J."/>
            <person name="Losada L."/>
        </authorList>
    </citation>
    <scope>NUCLEOTIDE SEQUENCE [LARGE SCALE GENOMIC DNA]</scope>
    <source>
        <strain evidence="1 2">NIH1004</strain>
    </source>
</reference>
<evidence type="ECO:0000313" key="1">
    <source>
        <dbReference type="EMBL" id="THC99369.1"/>
    </source>
</evidence>